<organism evidence="6 7">
    <name type="scientific">Orbilia brochopaga</name>
    <dbReference type="NCBI Taxonomy" id="3140254"/>
    <lineage>
        <taxon>Eukaryota</taxon>
        <taxon>Fungi</taxon>
        <taxon>Dikarya</taxon>
        <taxon>Ascomycota</taxon>
        <taxon>Pezizomycotina</taxon>
        <taxon>Orbiliomycetes</taxon>
        <taxon>Orbiliales</taxon>
        <taxon>Orbiliaceae</taxon>
        <taxon>Orbilia</taxon>
    </lineage>
</organism>
<keyword evidence="3" id="KW-0503">Monooxygenase</keyword>
<dbReference type="EMBL" id="JAVHNQ010000002">
    <property type="protein sequence ID" value="KAK6355091.1"/>
    <property type="molecule type" value="Genomic_DNA"/>
</dbReference>
<dbReference type="GO" id="GO:0004497">
    <property type="term" value="F:monooxygenase activity"/>
    <property type="evidence" value="ECO:0007669"/>
    <property type="project" value="UniProtKB-KW"/>
</dbReference>
<proteinExistence type="predicted"/>
<evidence type="ECO:0000313" key="6">
    <source>
        <dbReference type="EMBL" id="KAK6355091.1"/>
    </source>
</evidence>
<evidence type="ECO:0000256" key="2">
    <source>
        <dbReference type="ARBA" id="ARBA00023002"/>
    </source>
</evidence>
<dbReference type="Pfam" id="PF18132">
    <property type="entry name" value="Tyrosinase_C"/>
    <property type="match status" value="1"/>
</dbReference>
<sequence length="402" mass="44449">MRDLANTYPAASRARYQAAANRFRLPYWDWASNAQVPDIIGGQTTVTLEKPQGFVRVANPLFTYNFNPFSPSFFPYAPFNGWPRTLRQPNGNGNSQPAVVNQQLGANQASVFSNKAWNNGGSGNQDSIESVHDLIHRSSFPTRTTSPGTVEGANSPLSPFHQYQNTYWTSAKVRDTRTFYYTYPELADAGTVPDYRLRSRLRIRIDMLYGANAPRNQLRADAAKRSLEGRANTPQLVKDHKYHEWASNIRLNKYVAGGPYLVNIYVGEPTKGVEWTDDPNFAGSYYLFSKNGTCMSCTPDAVVTGSVPLTDTLIKCAKNGHIKDLTPGSVIPYLTQKLTWRIQLPDGGSLNPSDVQSLKVSVSAAEVTIPNSEGAKPDITGWKTFYDATNRKPGGLCYGDPV</sequence>
<dbReference type="Proteomes" id="UP001375240">
    <property type="component" value="Unassembled WGS sequence"/>
</dbReference>
<name>A0AAV9V5G2_9PEZI</name>
<evidence type="ECO:0008006" key="8">
    <source>
        <dbReference type="Google" id="ProtNLM"/>
    </source>
</evidence>
<comment type="caution">
    <text evidence="6">The sequence shown here is derived from an EMBL/GenBank/DDBJ whole genome shotgun (WGS) entry which is preliminary data.</text>
</comment>
<evidence type="ECO:0000256" key="3">
    <source>
        <dbReference type="ARBA" id="ARBA00023033"/>
    </source>
</evidence>
<dbReference type="SUPFAM" id="SSF48056">
    <property type="entry name" value="Di-copper centre-containing domain"/>
    <property type="match status" value="1"/>
</dbReference>
<gene>
    <name evidence="6" type="ORF">TWF696_004215</name>
</gene>
<dbReference type="AlphaFoldDB" id="A0AAV9V5G2"/>
<reference evidence="6 7" key="1">
    <citation type="submission" date="2019-10" db="EMBL/GenBank/DDBJ databases">
        <authorList>
            <person name="Palmer J.M."/>
        </authorList>
    </citation>
    <scope>NUCLEOTIDE SEQUENCE [LARGE SCALE GENOMIC DNA]</scope>
    <source>
        <strain evidence="6 7">TWF696</strain>
    </source>
</reference>
<dbReference type="InterPro" id="IPR002227">
    <property type="entry name" value="Tyrosinase_Cu-bd"/>
</dbReference>
<dbReference type="InterPro" id="IPR008922">
    <property type="entry name" value="Di-copper_centre_dom_sf"/>
</dbReference>
<comment type="cofactor">
    <cofactor evidence="1">
        <name>Cu(2+)</name>
        <dbReference type="ChEBI" id="CHEBI:29036"/>
    </cofactor>
</comment>
<dbReference type="Gene3D" id="1.10.1280.10">
    <property type="entry name" value="Di-copper center containing domain from catechol oxidase"/>
    <property type="match status" value="2"/>
</dbReference>
<evidence type="ECO:0000259" key="4">
    <source>
        <dbReference type="Pfam" id="PF00264"/>
    </source>
</evidence>
<keyword evidence="7" id="KW-1185">Reference proteome</keyword>
<dbReference type="InterPro" id="IPR041640">
    <property type="entry name" value="Tyrosinase_C"/>
</dbReference>
<evidence type="ECO:0000256" key="1">
    <source>
        <dbReference type="ARBA" id="ARBA00001973"/>
    </source>
</evidence>
<evidence type="ECO:0000313" key="7">
    <source>
        <dbReference type="Proteomes" id="UP001375240"/>
    </source>
</evidence>
<keyword evidence="2" id="KW-0560">Oxidoreductase</keyword>
<protein>
    <recommendedName>
        <fullName evidence="8">Tyrosinase</fullName>
    </recommendedName>
</protein>
<dbReference type="Pfam" id="PF00264">
    <property type="entry name" value="Tyrosinase"/>
    <property type="match status" value="1"/>
</dbReference>
<dbReference type="Gene3D" id="2.60.310.20">
    <property type="match status" value="1"/>
</dbReference>
<accession>A0AAV9V5G2</accession>
<evidence type="ECO:0000259" key="5">
    <source>
        <dbReference type="Pfam" id="PF18132"/>
    </source>
</evidence>
<feature type="domain" description="Tyrosinase copper-binding" evidence="4">
    <location>
        <begin position="20"/>
        <end position="138"/>
    </location>
</feature>
<feature type="domain" description="Tyrosinase C-terminal" evidence="5">
    <location>
        <begin position="244"/>
        <end position="362"/>
    </location>
</feature>